<reference evidence="5" key="1">
    <citation type="submission" date="2019-09" db="EMBL/GenBank/DDBJ databases">
        <authorList>
            <person name="Needham M D."/>
        </authorList>
    </citation>
    <scope>NUCLEOTIDE SEQUENCE</scope>
</reference>
<evidence type="ECO:0000313" key="5">
    <source>
        <dbReference type="EMBL" id="VVU95002.1"/>
    </source>
</evidence>
<dbReference type="PANTHER" id="PTHR19375">
    <property type="entry name" value="HEAT SHOCK PROTEIN 70KDA"/>
    <property type="match status" value="1"/>
</dbReference>
<proteinExistence type="inferred from homology"/>
<dbReference type="GO" id="GO:0140662">
    <property type="term" value="F:ATP-dependent protein folding chaperone"/>
    <property type="evidence" value="ECO:0007669"/>
    <property type="project" value="InterPro"/>
</dbReference>
<organism evidence="5">
    <name type="scientific">seawater metagenome</name>
    <dbReference type="NCBI Taxonomy" id="1561972"/>
    <lineage>
        <taxon>unclassified sequences</taxon>
        <taxon>metagenomes</taxon>
        <taxon>ecological metagenomes</taxon>
    </lineage>
</organism>
<evidence type="ECO:0000256" key="3">
    <source>
        <dbReference type="ARBA" id="ARBA00022840"/>
    </source>
</evidence>
<dbReference type="AlphaFoldDB" id="A0A5E8CLU9"/>
<dbReference type="Pfam" id="PF00012">
    <property type="entry name" value="HSP70"/>
    <property type="match status" value="1"/>
</dbReference>
<dbReference type="GO" id="GO:0005524">
    <property type="term" value="F:ATP binding"/>
    <property type="evidence" value="ECO:0007669"/>
    <property type="project" value="UniProtKB-KW"/>
</dbReference>
<dbReference type="InterPro" id="IPR013126">
    <property type="entry name" value="Hsp_70_fam"/>
</dbReference>
<evidence type="ECO:0000256" key="1">
    <source>
        <dbReference type="ARBA" id="ARBA00007381"/>
    </source>
</evidence>
<dbReference type="InterPro" id="IPR043129">
    <property type="entry name" value="ATPase_NBD"/>
</dbReference>
<dbReference type="InterPro" id="IPR029047">
    <property type="entry name" value="HSP70_peptide-bd_sf"/>
</dbReference>
<dbReference type="PROSITE" id="PS00297">
    <property type="entry name" value="HSP70_1"/>
    <property type="match status" value="1"/>
</dbReference>
<evidence type="ECO:0000256" key="2">
    <source>
        <dbReference type="ARBA" id="ARBA00022741"/>
    </source>
</evidence>
<dbReference type="EMBL" id="CABVLZ010000003">
    <property type="protein sequence ID" value="VVU95002.1"/>
    <property type="molecule type" value="Genomic_DNA"/>
</dbReference>
<dbReference type="PROSITE" id="PS00329">
    <property type="entry name" value="HSP70_2"/>
    <property type="match status" value="1"/>
</dbReference>
<comment type="similarity">
    <text evidence="1">Belongs to the heat shock protein 70 family.</text>
</comment>
<sequence length="802" mass="91669">MDNIKDMNDIVIGIDLGTTNSCCSIWRNKKLEIICDSNKNKIIPSVVYLDQEKTLVGNEINSELDLNPVYIYSDVKRLIGRKFSDEYIQKFKNFLAYPITSDNDDNILIPTYNRFRSPEELSSLVLSKIKTITNIYLENKNTDIKAVITIPAYFNDAQRNATQNAARIAGIECIRMINEPTAAALAYGILGKKCDEERNIIVYDLGGGTLDVSLLNIDEGVFEVQATTGDSYLGGEDFTQEIYKYCVDEFKLRNKIDNSQKIKIHQKKLKDLKILCERAKIQLSSLEVTTIKLVRFWGTVDLDITISRAKFQEICQNLLIRALEPVKEIMELSDNDIKNEDITDILLVGGSTQIPVIQFMLHNFFNIKPSFSANPDYIVASGAAIQGYLLTHNENPFTDEIVLVDVIPLSLGIGTSNGVFSPIIDRNSTIPIKKTQKFTTDTDNESEIEIKIYEGERKLVKDNTLIGKFLLKNIEKANKGVPVIEITFNVDVNGIINVTAKDIRSNSENKLTIVNDLNRLSKEEIDKLVMEAEKLQKEDYEKQVNIEKKNELNDICFIITQNLDKAEIKMPLNEKKIIFEEISNIIKNIDSLNNQHLLKKISLIKKKYSTLILDTEAQMNDLESYQETNISFSSLNDNNDSSNFPEATILENNENTDSDTKDNLMGYINQIWNELDNEKDSTFIDYLQKVTMWLNITPNITDLDIESKHQEVKISFDKYSSKTFNNDNYKDELQQLCSLLLNEISTQQLPLTNDYSNTLKKIINKEIIPWLNKTNLTNNDKQILDKINYVNLKCQEFYDLSN</sequence>
<feature type="coiled-coil region" evidence="4">
    <location>
        <begin position="262"/>
        <end position="289"/>
    </location>
</feature>
<protein>
    <submittedName>
        <fullName evidence="5">Hsp70 protein</fullName>
    </submittedName>
</protein>
<evidence type="ECO:0000256" key="4">
    <source>
        <dbReference type="SAM" id="Coils"/>
    </source>
</evidence>
<feature type="coiled-coil region" evidence="4">
    <location>
        <begin position="518"/>
        <end position="550"/>
    </location>
</feature>
<dbReference type="Gene3D" id="3.90.640.10">
    <property type="entry name" value="Actin, Chain A, domain 4"/>
    <property type="match status" value="1"/>
</dbReference>
<keyword evidence="3" id="KW-0067">ATP-binding</keyword>
<accession>A0A5E8CLU9</accession>
<keyword evidence="4" id="KW-0175">Coiled coil</keyword>
<dbReference type="FunFam" id="2.60.34.10:FF:000012">
    <property type="entry name" value="Heat shock 70 kDa protein"/>
    <property type="match status" value="1"/>
</dbReference>
<gene>
    <name evidence="5" type="ORF">CPAV1605_727</name>
</gene>
<keyword evidence="2" id="KW-0547">Nucleotide-binding</keyword>
<dbReference type="CDD" id="cd24028">
    <property type="entry name" value="ASKHA_NBD_HSP70_HSPA1-like"/>
    <property type="match status" value="1"/>
</dbReference>
<dbReference type="FunFam" id="3.90.640.10:FF:000003">
    <property type="entry name" value="Molecular chaperone DnaK"/>
    <property type="match status" value="1"/>
</dbReference>
<dbReference type="Gene3D" id="3.30.30.30">
    <property type="match status" value="1"/>
</dbReference>
<dbReference type="PRINTS" id="PR00301">
    <property type="entry name" value="HEATSHOCK70"/>
</dbReference>
<dbReference type="Gene3D" id="2.60.34.10">
    <property type="entry name" value="Substrate Binding Domain Of DNAk, Chain A, domain 1"/>
    <property type="match status" value="1"/>
</dbReference>
<name>A0A5E8CLU9_9ZZZZ</name>
<dbReference type="SUPFAM" id="SSF53067">
    <property type="entry name" value="Actin-like ATPase domain"/>
    <property type="match status" value="2"/>
</dbReference>
<dbReference type="InterPro" id="IPR018181">
    <property type="entry name" value="Heat_shock_70_CS"/>
</dbReference>
<dbReference type="SUPFAM" id="SSF100920">
    <property type="entry name" value="Heat shock protein 70kD (HSP70), peptide-binding domain"/>
    <property type="match status" value="1"/>
</dbReference>
<dbReference type="Gene3D" id="3.30.420.40">
    <property type="match status" value="2"/>
</dbReference>